<evidence type="ECO:0000256" key="2">
    <source>
        <dbReference type="PROSITE-ProRule" id="PRU00335"/>
    </source>
</evidence>
<evidence type="ECO:0000259" key="3">
    <source>
        <dbReference type="PROSITE" id="PS50977"/>
    </source>
</evidence>
<dbReference type="PRINTS" id="PR00455">
    <property type="entry name" value="HTHTETR"/>
</dbReference>
<name>A0A2T0QCX3_9ACTN</name>
<dbReference type="OrthoDB" id="2356263at2"/>
<dbReference type="GO" id="GO:0000976">
    <property type="term" value="F:transcription cis-regulatory region binding"/>
    <property type="evidence" value="ECO:0007669"/>
    <property type="project" value="TreeGrafter"/>
</dbReference>
<dbReference type="SUPFAM" id="SSF48498">
    <property type="entry name" value="Tetracyclin repressor-like, C-terminal domain"/>
    <property type="match status" value="1"/>
</dbReference>
<dbReference type="Pfam" id="PF17940">
    <property type="entry name" value="TetR_C_31"/>
    <property type="match status" value="1"/>
</dbReference>
<dbReference type="PANTHER" id="PTHR30055">
    <property type="entry name" value="HTH-TYPE TRANSCRIPTIONAL REGULATOR RUTR"/>
    <property type="match status" value="1"/>
</dbReference>
<gene>
    <name evidence="4" type="ORF">CLV72_101364</name>
</gene>
<dbReference type="Gene3D" id="1.10.357.10">
    <property type="entry name" value="Tetracycline Repressor, domain 2"/>
    <property type="match status" value="1"/>
</dbReference>
<feature type="domain" description="HTH tetR-type" evidence="3">
    <location>
        <begin position="1"/>
        <end position="61"/>
    </location>
</feature>
<reference evidence="4 5" key="1">
    <citation type="submission" date="2018-03" db="EMBL/GenBank/DDBJ databases">
        <title>Genomic Encyclopedia of Archaeal and Bacterial Type Strains, Phase II (KMG-II): from individual species to whole genera.</title>
        <authorList>
            <person name="Goeker M."/>
        </authorList>
    </citation>
    <scope>NUCLEOTIDE SEQUENCE [LARGE SCALE GENOMIC DNA]</scope>
    <source>
        <strain evidence="4 5">DSM 45601</strain>
    </source>
</reference>
<evidence type="ECO:0000313" key="5">
    <source>
        <dbReference type="Proteomes" id="UP000237846"/>
    </source>
</evidence>
<keyword evidence="5" id="KW-1185">Reference proteome</keyword>
<proteinExistence type="predicted"/>
<dbReference type="SUPFAM" id="SSF46689">
    <property type="entry name" value="Homeodomain-like"/>
    <property type="match status" value="1"/>
</dbReference>
<dbReference type="Pfam" id="PF00440">
    <property type="entry name" value="TetR_N"/>
    <property type="match status" value="1"/>
</dbReference>
<dbReference type="InterPro" id="IPR050109">
    <property type="entry name" value="HTH-type_TetR-like_transc_reg"/>
</dbReference>
<evidence type="ECO:0000256" key="1">
    <source>
        <dbReference type="ARBA" id="ARBA00023125"/>
    </source>
</evidence>
<dbReference type="EMBL" id="PVZC01000001">
    <property type="protein sequence ID" value="PRY01769.1"/>
    <property type="molecule type" value="Genomic_DNA"/>
</dbReference>
<dbReference type="InterPro" id="IPR009057">
    <property type="entry name" value="Homeodomain-like_sf"/>
</dbReference>
<dbReference type="PANTHER" id="PTHR30055:SF219">
    <property type="entry name" value="TRANSCRIPTIONAL REGULATORY PROTEIN"/>
    <property type="match status" value="1"/>
</dbReference>
<dbReference type="InterPro" id="IPR036271">
    <property type="entry name" value="Tet_transcr_reg_TetR-rel_C_sf"/>
</dbReference>
<dbReference type="Proteomes" id="UP000237846">
    <property type="component" value="Unassembled WGS sequence"/>
</dbReference>
<dbReference type="GO" id="GO:0003700">
    <property type="term" value="F:DNA-binding transcription factor activity"/>
    <property type="evidence" value="ECO:0007669"/>
    <property type="project" value="TreeGrafter"/>
</dbReference>
<dbReference type="PROSITE" id="PS50977">
    <property type="entry name" value="HTH_TETR_2"/>
    <property type="match status" value="1"/>
</dbReference>
<sequence length="206" mass="22414">MGHREDLLAAAKKCLHELGYARITARDLVAASGTNLASIGYHFGSKEALLNVALIETVKDWADDLERSLSSEIDLSDANDPYQRFERSWERVLESMAGFDDSWAGTFEVLSQARHSPELLDHVADGYEEGRQGIAAWFQSGMKAADEGADRALGGFYLALLIGVMLQRGIDPERAPTAHDLAEALRILTREFHESGPAGGAEPADG</sequence>
<dbReference type="AlphaFoldDB" id="A0A2T0QCX3"/>
<accession>A0A2T0QCX3</accession>
<protein>
    <submittedName>
        <fullName evidence="4">TetR family transcriptional regulator</fullName>
    </submittedName>
</protein>
<keyword evidence="1 2" id="KW-0238">DNA-binding</keyword>
<dbReference type="InterPro" id="IPR001647">
    <property type="entry name" value="HTH_TetR"/>
</dbReference>
<comment type="caution">
    <text evidence="4">The sequence shown here is derived from an EMBL/GenBank/DDBJ whole genome shotgun (WGS) entry which is preliminary data.</text>
</comment>
<feature type="DNA-binding region" description="H-T-H motif" evidence="2">
    <location>
        <begin position="24"/>
        <end position="43"/>
    </location>
</feature>
<dbReference type="InterPro" id="IPR041583">
    <property type="entry name" value="TetR_C_31"/>
</dbReference>
<dbReference type="RefSeq" id="WP_106238039.1">
    <property type="nucleotide sequence ID" value="NZ_PVZC01000001.1"/>
</dbReference>
<organism evidence="4 5">
    <name type="scientific">Allonocardiopsis opalescens</name>
    <dbReference type="NCBI Taxonomy" id="1144618"/>
    <lineage>
        <taxon>Bacteria</taxon>
        <taxon>Bacillati</taxon>
        <taxon>Actinomycetota</taxon>
        <taxon>Actinomycetes</taxon>
        <taxon>Streptosporangiales</taxon>
        <taxon>Allonocardiopsis</taxon>
    </lineage>
</organism>
<evidence type="ECO:0000313" key="4">
    <source>
        <dbReference type="EMBL" id="PRY01769.1"/>
    </source>
</evidence>